<sequence>MPSSPTQQLPFKIASSLTFPPFSPGHEYKKSLSIQNTFTSSTSDASGPVLYVKIVKTPENAAFDIPSFNPTAPPIKIRPGLQKTIHVRFRPVNEAEETMRDEIVLQVWQGDGVTAKRKLRGARTASMDQSMESLASTHLAATSLRPNAQLHRIRLKAIVPKISVDISPRQVDFGLCAVRDTVEQQVCLIRREAHHAAPQERIKFQWYLENESIFSIEPKVGELHGDKMQLMVRFRPQEAMTALASAVCCINGEKDPSLILKMSGIGKYSFLTLNKNALDFGDVLVNQTTKKSFEICNKSLVGSQFSVHRIVGSPSETSTQGQAPSVFSFKPSSGYIEAEGKSTIQVTYAPHTNESIDNETFEIRTLDTNVTNKRRLLCEGRALGPHVSIVGGSNVINFGDVNVGKPVQRVLELKNHSPIYVEVEIVDAHRVEASTITKPNAAPLTFKFTTASIAPNSSVKIPVSFTLQAPINYYERYYISVRNQKALYIDVIGNGHTDTEFPAPLNLNHVYAYRERCALGMALSTPEDLNSLIQQQNDTSELSQQDIDMLSKFENSLVDHAIVTSDAQLMDDFFTDPSSKKHDRPVSLDVSSLSFGKTSSFKLSNVYQVVRVKNRTSSKMTCRPLVPAINGGQTPSPFVVFPEEGVDIKPQSYCEFRIGFRPQEENQFYQQTVDFLCSYKIQRSFRLVNPQTIVPPFMLKLQVSGNTYSDPGSLAPKPFLAPNRLVSFPSLLVHEVGYQTIVLRNAGDVPLPFRVELTTAKGGVPNVDSASPNGTISAFSVSPAEGQVEPGAFRLVTFRFKPTVEKLYQCKASFFFNTTNQNKKILSLMGHGCVPKLAYGNDTSQSQSTTTQDNKSKSSTPQHTLLLKPAHVGASSRRSLLIRNPTRIPVSYRWNIPQEASQELRIEPASGILAPNADFECSATFSPLEMTRLTTQISCEILCDTLGPSQMPTPLLFKVLGEATKGTCQMEPSEFNFGFIRVGADPATTKITLLNSGDCDLPYELVFCNRDENGDLIVEASQELSCADASQRRGVIPARSYIFVSVEYKPRARKYSQIAAICCLPLQAGQSGFNASDSQDVSRTIYPIPYDLEHLEKFPSCELEGIGSMPQLGITDIYSRNTPKTNLWHQFSVNQINDTLLEIPDRLPPAAKDIAFHTYIKHLKRFLLDFGAKTIGQDDTTVFVQLENIGNIEAEFSLSFCNDSSVEVDRWAEDQGTRTEAQERELYLILNDIFTISPKRATLQPGERVTVQLNYQHKLAEVHSVPLVMKVHNSGTNIVLDLTGQTLNIDQVLLHFRSLQHWFEPVQIGTRQPPIQYYELKNSSDLQTRYTVDTSVLDDFSADNFGFTVLDLENPQGVLPANGLALLKFVFNPLEAKDYHLELPISVQNGDTYFIHFYGKGVEKHAVKIGKESEQQQKSDSSDEAAEEQSQGESRTLVQTPHPPGTVQPIPHQVPDLQTISFPNQLARFSLDVLYFGNVPTFSVHKRLIAINNISETDTLRFDWQIQLPQFPERGVTSTTEVEPSSGLVEPGDFVVCKVTYTAGSVPEHLNCDIVCSVVSESERLRKEERRLCYEDEIKNIHDEDTELVSPQSSPVVRKKVPRKSVVERSVRETTAKSINFISYRSSAEQLSNEYLLTRPTMRNENEDDDKYGLKVLRVSDVKVRLNAHVWDIETFKDVFPEKHAKQHVPQIQSIVKEITKMDDDHAPPIRKQMDAMGKDFLAQFLQDVLQEVLQHDSIVCASTNVKAIQTPYYAEFADVPPLENPADKAAPGDQLQSQDDISEDRSQEERSEEEQNDNGSSEEDVPDQERDAADEENDMASESSHQGSIDLPDDMLVSGGSHHSRALLDYEQEDDEETRTKQKQYDYEMEMQQEDDRAAHQVDDEDYGEVELAESAMSADFTSENLLQQAEFQNLLEWILDETCVNICTELMETETQGR</sequence>
<dbReference type="Pfam" id="PF24816">
    <property type="entry name" value="Ig_CFAP65__9th"/>
    <property type="match status" value="1"/>
</dbReference>
<feature type="region of interest" description="Disordered" evidence="1">
    <location>
        <begin position="1410"/>
        <end position="1453"/>
    </location>
</feature>
<feature type="compositionally biased region" description="Basic and acidic residues" evidence="1">
    <location>
        <begin position="1410"/>
        <end position="1421"/>
    </location>
</feature>
<dbReference type="InterPro" id="IPR056344">
    <property type="entry name" value="Ig_CFAP65-like_9th"/>
</dbReference>
<feature type="region of interest" description="Disordered" evidence="1">
    <location>
        <begin position="1760"/>
        <end position="1842"/>
    </location>
</feature>
<dbReference type="InterPro" id="IPR056305">
    <property type="entry name" value="Ig_CFAP65_10th"/>
</dbReference>
<feature type="domain" description="CFAP65 tenth Ig-like" evidence="2">
    <location>
        <begin position="1290"/>
        <end position="1406"/>
    </location>
</feature>
<dbReference type="Gene3D" id="2.60.40.10">
    <property type="entry name" value="Immunoglobulins"/>
    <property type="match status" value="8"/>
</dbReference>
<gene>
    <name evidence="7" type="ORF">PCOS0759_LOCUS5194</name>
</gene>
<dbReference type="GO" id="GO:0031514">
    <property type="term" value="C:motile cilium"/>
    <property type="evidence" value="ECO:0007669"/>
    <property type="project" value="UniProtKB-SubCell"/>
</dbReference>
<evidence type="ECO:0000259" key="5">
    <source>
        <dbReference type="Pfam" id="PF25248"/>
    </source>
</evidence>
<dbReference type="PANTHER" id="PTHR46127">
    <property type="entry name" value="CILIA- AND FLAGELLA-ASSOCIATED PROTEIN 65"/>
    <property type="match status" value="1"/>
</dbReference>
<evidence type="ECO:0000313" key="7">
    <source>
        <dbReference type="EMBL" id="CAD9081954.1"/>
    </source>
</evidence>
<evidence type="ECO:0008006" key="8">
    <source>
        <dbReference type="Google" id="ProtNLM"/>
    </source>
</evidence>
<dbReference type="Pfam" id="PF24291">
    <property type="entry name" value="Ig_CFAP65"/>
    <property type="match status" value="1"/>
</dbReference>
<dbReference type="InterPro" id="IPR057470">
    <property type="entry name" value="Ig_CFAP65_7th"/>
</dbReference>
<dbReference type="Pfam" id="PF25248">
    <property type="entry name" value="Ig_CFAP65_8th"/>
    <property type="match status" value="2"/>
</dbReference>
<dbReference type="Pfam" id="PF24507">
    <property type="entry name" value="Ig_CFAP65_4th"/>
    <property type="match status" value="1"/>
</dbReference>
<dbReference type="PANTHER" id="PTHR46127:SF1">
    <property type="entry name" value="CILIA- AND FLAGELLA-ASSOCIATED PROTEIN 65"/>
    <property type="match status" value="1"/>
</dbReference>
<feature type="compositionally biased region" description="Acidic residues" evidence="1">
    <location>
        <begin position="1791"/>
        <end position="1820"/>
    </location>
</feature>
<dbReference type="GO" id="GO:0005737">
    <property type="term" value="C:cytoplasm"/>
    <property type="evidence" value="ECO:0007669"/>
    <property type="project" value="UniProtKB-SubCell"/>
</dbReference>
<accession>A0A7S1PHR2</accession>
<protein>
    <recommendedName>
        <fullName evidence="8">Abnormal spindle-like microcephaly-associated protein ASH domain-containing protein</fullName>
    </recommendedName>
</protein>
<dbReference type="EMBL" id="HBGD01006257">
    <property type="protein sequence ID" value="CAD9081954.1"/>
    <property type="molecule type" value="Transcribed_RNA"/>
</dbReference>
<feature type="region of interest" description="Disordered" evidence="1">
    <location>
        <begin position="842"/>
        <end position="864"/>
    </location>
</feature>
<organism evidence="7">
    <name type="scientific">Percolomonas cosmopolitus</name>
    <dbReference type="NCBI Taxonomy" id="63605"/>
    <lineage>
        <taxon>Eukaryota</taxon>
        <taxon>Discoba</taxon>
        <taxon>Heterolobosea</taxon>
        <taxon>Tetramitia</taxon>
        <taxon>Eutetramitia</taxon>
        <taxon>Percolomonadidae</taxon>
        <taxon>Percolomonas</taxon>
    </lineage>
</organism>
<dbReference type="InterPro" id="IPR057467">
    <property type="entry name" value="Ig_CFAP65_8th"/>
</dbReference>
<name>A0A7S1PHR2_9EUKA</name>
<dbReference type="InterPro" id="IPR058536">
    <property type="entry name" value="Ig_CFAP65_4th"/>
</dbReference>
<evidence type="ECO:0000259" key="2">
    <source>
        <dbReference type="Pfam" id="PF24291"/>
    </source>
</evidence>
<evidence type="ECO:0000259" key="6">
    <source>
        <dbReference type="Pfam" id="PF25249"/>
    </source>
</evidence>
<dbReference type="Pfam" id="PF25249">
    <property type="entry name" value="Ig_CFAP65_7th"/>
    <property type="match status" value="1"/>
</dbReference>
<feature type="compositionally biased region" description="Low complexity" evidence="1">
    <location>
        <begin position="842"/>
        <end position="860"/>
    </location>
</feature>
<evidence type="ECO:0000259" key="3">
    <source>
        <dbReference type="Pfam" id="PF24507"/>
    </source>
</evidence>
<feature type="domain" description="CFAP65 eight Ig-like" evidence="5">
    <location>
        <begin position="271"/>
        <end position="369"/>
    </location>
</feature>
<feature type="domain" description="CFAP65 fourth Ig-like" evidence="3">
    <location>
        <begin position="395"/>
        <end position="499"/>
    </location>
</feature>
<dbReference type="InterPro" id="IPR013783">
    <property type="entry name" value="Ig-like_fold"/>
</dbReference>
<feature type="domain" description="CFAP65-like ninth Ig-like" evidence="4">
    <location>
        <begin position="1110"/>
        <end position="1284"/>
    </location>
</feature>
<feature type="domain" description="CFAP65 eight Ig-like" evidence="5">
    <location>
        <begin position="966"/>
        <end position="1059"/>
    </location>
</feature>
<feature type="domain" description="CFAP65 seventh Ig-like" evidence="6">
    <location>
        <begin position="861"/>
        <end position="940"/>
    </location>
</feature>
<dbReference type="InterPro" id="IPR052614">
    <property type="entry name" value="CFAP65"/>
</dbReference>
<evidence type="ECO:0000256" key="1">
    <source>
        <dbReference type="SAM" id="MobiDB-lite"/>
    </source>
</evidence>
<evidence type="ECO:0000259" key="4">
    <source>
        <dbReference type="Pfam" id="PF24816"/>
    </source>
</evidence>
<reference evidence="7" key="1">
    <citation type="submission" date="2021-01" db="EMBL/GenBank/DDBJ databases">
        <authorList>
            <person name="Corre E."/>
            <person name="Pelletier E."/>
            <person name="Niang G."/>
            <person name="Scheremetjew M."/>
            <person name="Finn R."/>
            <person name="Kale V."/>
            <person name="Holt S."/>
            <person name="Cochrane G."/>
            <person name="Meng A."/>
            <person name="Brown T."/>
            <person name="Cohen L."/>
        </authorList>
    </citation>
    <scope>NUCLEOTIDE SEQUENCE</scope>
    <source>
        <strain evidence="7">WS</strain>
    </source>
</reference>
<proteinExistence type="predicted"/>